<organism evidence="3 4">
    <name type="scientific">Anopheles maculatus</name>
    <dbReference type="NCBI Taxonomy" id="74869"/>
    <lineage>
        <taxon>Eukaryota</taxon>
        <taxon>Metazoa</taxon>
        <taxon>Ecdysozoa</taxon>
        <taxon>Arthropoda</taxon>
        <taxon>Hexapoda</taxon>
        <taxon>Insecta</taxon>
        <taxon>Pterygota</taxon>
        <taxon>Neoptera</taxon>
        <taxon>Endopterygota</taxon>
        <taxon>Diptera</taxon>
        <taxon>Nematocera</taxon>
        <taxon>Culicoidea</taxon>
        <taxon>Culicidae</taxon>
        <taxon>Anophelinae</taxon>
        <taxon>Anopheles</taxon>
        <taxon>Anopheles maculatus group</taxon>
    </lineage>
</organism>
<dbReference type="AlphaFoldDB" id="A0A182SHF4"/>
<protein>
    <submittedName>
        <fullName evidence="3">Uncharacterized protein</fullName>
    </submittedName>
</protein>
<reference evidence="4" key="1">
    <citation type="submission" date="2013-09" db="EMBL/GenBank/DDBJ databases">
        <title>The Genome Sequence of Anopheles maculatus species B.</title>
        <authorList>
            <consortium name="The Broad Institute Genomics Platform"/>
            <person name="Neafsey D.E."/>
            <person name="Besansky N."/>
            <person name="Howell P."/>
            <person name="Walton C."/>
            <person name="Young S.K."/>
            <person name="Zeng Q."/>
            <person name="Gargeya S."/>
            <person name="Fitzgerald M."/>
            <person name="Haas B."/>
            <person name="Abouelleil A."/>
            <person name="Allen A.W."/>
            <person name="Alvarado L."/>
            <person name="Arachchi H.M."/>
            <person name="Berlin A.M."/>
            <person name="Chapman S.B."/>
            <person name="Gainer-Dewar J."/>
            <person name="Goldberg J."/>
            <person name="Griggs A."/>
            <person name="Gujja S."/>
            <person name="Hansen M."/>
            <person name="Howarth C."/>
            <person name="Imamovic A."/>
            <person name="Ireland A."/>
            <person name="Larimer J."/>
            <person name="McCowan C."/>
            <person name="Murphy C."/>
            <person name="Pearson M."/>
            <person name="Poon T.W."/>
            <person name="Priest M."/>
            <person name="Roberts A."/>
            <person name="Saif S."/>
            <person name="Shea T."/>
            <person name="Sisk P."/>
            <person name="Sykes S."/>
            <person name="Wortman J."/>
            <person name="Nusbaum C."/>
            <person name="Birren B."/>
        </authorList>
    </citation>
    <scope>NUCLEOTIDE SEQUENCE [LARGE SCALE GENOMIC DNA]</scope>
    <source>
        <strain evidence="4">maculatus3</strain>
    </source>
</reference>
<accession>A0A182SHF4</accession>
<evidence type="ECO:0000313" key="4">
    <source>
        <dbReference type="Proteomes" id="UP000075901"/>
    </source>
</evidence>
<feature type="transmembrane region" description="Helical" evidence="2">
    <location>
        <begin position="6"/>
        <end position="31"/>
    </location>
</feature>
<dbReference type="VEuPathDB" id="VectorBase:AMAM006859"/>
<feature type="compositionally biased region" description="Low complexity" evidence="1">
    <location>
        <begin position="68"/>
        <end position="90"/>
    </location>
</feature>
<keyword evidence="2" id="KW-0812">Transmembrane</keyword>
<dbReference type="EnsemblMetazoa" id="AMAM006859-RA">
    <property type="protein sequence ID" value="AMAM006859-PA"/>
    <property type="gene ID" value="AMAM006859"/>
</dbReference>
<sequence length="132" mass="14301">MDNVGGVFFVLFVGCSFASLFGCCELFFVIAHRARRHKVPFREELMAELRFVAKCHGNTKPVRHRKSSSASAENSLESAMESAAQSAASSKQDISGSPAGGMAEGRDTESANRQRKQKSALNGSTRKVKSDD</sequence>
<proteinExistence type="predicted"/>
<reference evidence="3" key="2">
    <citation type="submission" date="2020-05" db="UniProtKB">
        <authorList>
            <consortium name="EnsemblMetazoa"/>
        </authorList>
    </citation>
    <scope>IDENTIFICATION</scope>
    <source>
        <strain evidence="3">maculatus3</strain>
    </source>
</reference>
<keyword evidence="2" id="KW-0472">Membrane</keyword>
<keyword evidence="4" id="KW-1185">Reference proteome</keyword>
<feature type="region of interest" description="Disordered" evidence="1">
    <location>
        <begin position="59"/>
        <end position="132"/>
    </location>
</feature>
<dbReference type="Proteomes" id="UP000075901">
    <property type="component" value="Unassembled WGS sequence"/>
</dbReference>
<evidence type="ECO:0000256" key="2">
    <source>
        <dbReference type="SAM" id="Phobius"/>
    </source>
</evidence>
<keyword evidence="2" id="KW-1133">Transmembrane helix</keyword>
<evidence type="ECO:0000313" key="3">
    <source>
        <dbReference type="EnsemblMetazoa" id="AMAM006859-PA"/>
    </source>
</evidence>
<evidence type="ECO:0000256" key="1">
    <source>
        <dbReference type="SAM" id="MobiDB-lite"/>
    </source>
</evidence>
<name>A0A182SHF4_9DIPT</name>